<proteinExistence type="predicted"/>
<name>A0A238XNY0_HALEZ</name>
<feature type="compositionally biased region" description="Acidic residues" evidence="2">
    <location>
        <begin position="225"/>
        <end position="244"/>
    </location>
</feature>
<feature type="region of interest" description="Disordered" evidence="2">
    <location>
        <begin position="177"/>
        <end position="268"/>
    </location>
</feature>
<gene>
    <name evidence="3" type="ORF">SAMN06266787_1068</name>
</gene>
<feature type="coiled-coil region" evidence="1">
    <location>
        <begin position="139"/>
        <end position="176"/>
    </location>
</feature>
<evidence type="ECO:0000313" key="3">
    <source>
        <dbReference type="EMBL" id="SNR60410.1"/>
    </source>
</evidence>
<protein>
    <submittedName>
        <fullName evidence="3">Uncharacterized protein</fullName>
    </submittedName>
</protein>
<dbReference type="Proteomes" id="UP000198297">
    <property type="component" value="Unassembled WGS sequence"/>
</dbReference>
<feature type="compositionally biased region" description="Basic and acidic residues" evidence="2">
    <location>
        <begin position="245"/>
        <end position="254"/>
    </location>
</feature>
<evidence type="ECO:0000256" key="2">
    <source>
        <dbReference type="SAM" id="MobiDB-lite"/>
    </source>
</evidence>
<keyword evidence="1" id="KW-0175">Coiled coil</keyword>
<feature type="compositionally biased region" description="Polar residues" evidence="2">
    <location>
        <begin position="178"/>
        <end position="193"/>
    </location>
</feature>
<organism evidence="3 4">
    <name type="scientific">Halorubrum ezzemoulense</name>
    <name type="common">Halorubrum chaoviator</name>
    <dbReference type="NCBI Taxonomy" id="337243"/>
    <lineage>
        <taxon>Archaea</taxon>
        <taxon>Methanobacteriati</taxon>
        <taxon>Methanobacteriota</taxon>
        <taxon>Stenosarchaea group</taxon>
        <taxon>Halobacteria</taxon>
        <taxon>Halobacteriales</taxon>
        <taxon>Haloferacaceae</taxon>
        <taxon>Halorubrum</taxon>
    </lineage>
</organism>
<dbReference type="AlphaFoldDB" id="A0A238XNY0"/>
<sequence length="268" mass="30173">MDIELPSDGNSSGDDSVYGGRVDLYEAYWLYVDGVRYIGPVLKQSAATAEDTETSPLARHYTHFYEKKEKHKERCAELPGSLPGYKDHFEEPRGDVQKVPRERLDELGIDWKESDDPIWLPPEYELPEVWDDDLSTLDKAELQDLVHELRSENEELRDERDELEEKLADVASALSRFLDSSSDGKGQAQNGSRDSAHICDNCGKSFDSKAAKHGHSSHCDGAESTLEDLEELANELPELNDEQSAEGHSDVSREEELENLNHLLKGSL</sequence>
<evidence type="ECO:0000256" key="1">
    <source>
        <dbReference type="SAM" id="Coils"/>
    </source>
</evidence>
<evidence type="ECO:0000313" key="4">
    <source>
        <dbReference type="Proteomes" id="UP000198297"/>
    </source>
</evidence>
<reference evidence="3 4" key="1">
    <citation type="submission" date="2017-06" db="EMBL/GenBank/DDBJ databases">
        <authorList>
            <person name="Kim H.J."/>
            <person name="Triplett B.A."/>
        </authorList>
    </citation>
    <scope>NUCLEOTIDE SEQUENCE [LARGE SCALE GENOMIC DNA]</scope>
    <source>
        <strain evidence="3 4">DSM 19316</strain>
    </source>
</reference>
<dbReference type="EMBL" id="FZNK01000006">
    <property type="protein sequence ID" value="SNR60410.1"/>
    <property type="molecule type" value="Genomic_DNA"/>
</dbReference>
<dbReference type="RefSeq" id="WP_208613639.1">
    <property type="nucleotide sequence ID" value="NZ_FZNK01000006.1"/>
</dbReference>
<accession>A0A238XNY0</accession>